<accession>A0AAW1TVW6</accession>
<dbReference type="InterPro" id="IPR012132">
    <property type="entry name" value="GMC_OxRdtase"/>
</dbReference>
<dbReference type="InterPro" id="IPR007867">
    <property type="entry name" value="GMC_OxRtase_C"/>
</dbReference>
<gene>
    <name evidence="2" type="ORF">WA026_015215</name>
</gene>
<dbReference type="Proteomes" id="UP001431783">
    <property type="component" value="Unassembled WGS sequence"/>
</dbReference>
<dbReference type="Gene3D" id="3.30.560.10">
    <property type="entry name" value="Glucose Oxidase, domain 3"/>
    <property type="match status" value="1"/>
</dbReference>
<feature type="domain" description="Glucose-methanol-choline oxidoreductase C-terminal" evidence="1">
    <location>
        <begin position="87"/>
        <end position="176"/>
    </location>
</feature>
<dbReference type="PANTHER" id="PTHR11552">
    <property type="entry name" value="GLUCOSE-METHANOL-CHOLINE GMC OXIDOREDUCTASE"/>
    <property type="match status" value="1"/>
</dbReference>
<dbReference type="EMBL" id="JARQZJ010000008">
    <property type="protein sequence ID" value="KAK9871970.1"/>
    <property type="molecule type" value="Genomic_DNA"/>
</dbReference>
<proteinExistence type="predicted"/>
<dbReference type="Pfam" id="PF05199">
    <property type="entry name" value="GMC_oxred_C"/>
    <property type="match status" value="1"/>
</dbReference>
<comment type="caution">
    <text evidence="2">The sequence shown here is derived from an EMBL/GenBank/DDBJ whole genome shotgun (WGS) entry which is preliminary data.</text>
</comment>
<evidence type="ECO:0000259" key="1">
    <source>
        <dbReference type="Pfam" id="PF05199"/>
    </source>
</evidence>
<keyword evidence="3" id="KW-1185">Reference proteome</keyword>
<dbReference type="GO" id="GO:0016614">
    <property type="term" value="F:oxidoreductase activity, acting on CH-OH group of donors"/>
    <property type="evidence" value="ECO:0007669"/>
    <property type="project" value="InterPro"/>
</dbReference>
<dbReference type="SUPFAM" id="SSF54373">
    <property type="entry name" value="FAD-linked reductases, C-terminal domain"/>
    <property type="match status" value="1"/>
</dbReference>
<sequence>MRHEYLINRTGRLANVGISNIHGFLNTKNNSEYADTQFFFIALPKRDNLSLDTFTNAISMNSDISKKLKMYNRDHNILVTEITLLQPKSRGKIYLRSKNPSDYQVVETGYLTDANGEELEAFFSAIPLAGAQLKTGAFQTLNAEISDFDIPNCRNLDFDTDEYWKCAVRNIGTTEYYPTSCV</sequence>
<dbReference type="AlphaFoldDB" id="A0AAW1TVW6"/>
<evidence type="ECO:0000313" key="2">
    <source>
        <dbReference type="EMBL" id="KAK9871970.1"/>
    </source>
</evidence>
<dbReference type="PANTHER" id="PTHR11552:SF147">
    <property type="entry name" value="CHOLINE DEHYDROGENASE, MITOCHONDRIAL"/>
    <property type="match status" value="1"/>
</dbReference>
<dbReference type="GO" id="GO:0050660">
    <property type="term" value="F:flavin adenine dinucleotide binding"/>
    <property type="evidence" value="ECO:0007669"/>
    <property type="project" value="InterPro"/>
</dbReference>
<reference evidence="2 3" key="1">
    <citation type="submission" date="2023-03" db="EMBL/GenBank/DDBJ databases">
        <title>Genome insight into feeding habits of ladybird beetles.</title>
        <authorList>
            <person name="Li H.-S."/>
            <person name="Huang Y.-H."/>
            <person name="Pang H."/>
        </authorList>
    </citation>
    <scope>NUCLEOTIDE SEQUENCE [LARGE SCALE GENOMIC DNA]</scope>
    <source>
        <strain evidence="2">SYSU_2023b</strain>
        <tissue evidence="2">Whole body</tissue>
    </source>
</reference>
<protein>
    <recommendedName>
        <fullName evidence="1">Glucose-methanol-choline oxidoreductase C-terminal domain-containing protein</fullName>
    </recommendedName>
</protein>
<evidence type="ECO:0000313" key="3">
    <source>
        <dbReference type="Proteomes" id="UP001431783"/>
    </source>
</evidence>
<organism evidence="2 3">
    <name type="scientific">Henosepilachna vigintioctopunctata</name>
    <dbReference type="NCBI Taxonomy" id="420089"/>
    <lineage>
        <taxon>Eukaryota</taxon>
        <taxon>Metazoa</taxon>
        <taxon>Ecdysozoa</taxon>
        <taxon>Arthropoda</taxon>
        <taxon>Hexapoda</taxon>
        <taxon>Insecta</taxon>
        <taxon>Pterygota</taxon>
        <taxon>Neoptera</taxon>
        <taxon>Endopterygota</taxon>
        <taxon>Coleoptera</taxon>
        <taxon>Polyphaga</taxon>
        <taxon>Cucujiformia</taxon>
        <taxon>Coccinelloidea</taxon>
        <taxon>Coccinellidae</taxon>
        <taxon>Epilachninae</taxon>
        <taxon>Epilachnini</taxon>
        <taxon>Henosepilachna</taxon>
    </lineage>
</organism>
<name>A0AAW1TVW6_9CUCU</name>